<accession>A0A0R3D0K1</accession>
<evidence type="ECO:0000313" key="2">
    <source>
        <dbReference type="Proteomes" id="UP000051936"/>
    </source>
</evidence>
<dbReference type="Proteomes" id="UP000051936">
    <property type="component" value="Unassembled WGS sequence"/>
</dbReference>
<dbReference type="AlphaFoldDB" id="A0A0R3D0K1"/>
<dbReference type="EMBL" id="LJYG01000108">
    <property type="protein sequence ID" value="KRQ03287.1"/>
    <property type="molecule type" value="Genomic_DNA"/>
</dbReference>
<organism evidence="1 2">
    <name type="scientific">Bradyrhizobium manausense</name>
    <dbReference type="NCBI Taxonomy" id="989370"/>
    <lineage>
        <taxon>Bacteria</taxon>
        <taxon>Pseudomonadati</taxon>
        <taxon>Pseudomonadota</taxon>
        <taxon>Alphaproteobacteria</taxon>
        <taxon>Hyphomicrobiales</taxon>
        <taxon>Nitrobacteraceae</taxon>
        <taxon>Bradyrhizobium</taxon>
    </lineage>
</organism>
<dbReference type="STRING" id="989370.AOQ71_31665"/>
<gene>
    <name evidence="1" type="ORF">AOQ71_31665</name>
</gene>
<name>A0A0R3D0K1_9BRAD</name>
<protein>
    <submittedName>
        <fullName evidence="1">Uncharacterized protein</fullName>
    </submittedName>
</protein>
<sequence length="187" mass="19033">MALSGIHVTVGHARTGGGTYSTGPTPLPYAATASQNTASAGTLSITAPGSYDLASPVLTSVNASSTVFYAVGPSPDAVNGPRRYYDPSLGREDIFADIGDSIAWTPATLSGVHVAFSYATAGGGTYRNGDTALPYKTLASQTMAAAGTSTVSCPPATTDVNPALMLMSLSAAAPILRPVVRSRRHLR</sequence>
<evidence type="ECO:0000313" key="1">
    <source>
        <dbReference type="EMBL" id="KRQ03287.1"/>
    </source>
</evidence>
<keyword evidence="2" id="KW-1185">Reference proteome</keyword>
<comment type="caution">
    <text evidence="1">The sequence shown here is derived from an EMBL/GenBank/DDBJ whole genome shotgun (WGS) entry which is preliminary data.</text>
</comment>
<proteinExistence type="predicted"/>
<reference evidence="1 2" key="1">
    <citation type="submission" date="2015-09" db="EMBL/GenBank/DDBJ databases">
        <title>Draft Genome Sequence of Bradyrhizobium manausense Strain BR 3351T, a Novel Symbiotic Nitrogen-Fixing Alphaproteobacterium Isolated from Brazilian Amazon Rain Forest.</title>
        <authorList>
            <person name="De Araujo J.L."/>
            <person name="Zilli J.E."/>
        </authorList>
    </citation>
    <scope>NUCLEOTIDE SEQUENCE [LARGE SCALE GENOMIC DNA]</scope>
    <source>
        <strain evidence="1 2">BR3351</strain>
    </source>
</reference>